<dbReference type="Pfam" id="PF11303">
    <property type="entry name" value="DUF3105"/>
    <property type="match status" value="1"/>
</dbReference>
<sequence length="217" mass="23438">MTETSLRPTRLRRLAGALAVSAAVATGAVACGGSDDAPEAGGGSTTAPAPCDAVITKPTDENQQHINEPTPITYTDAPPAFGEHRPEYAPFGRAFYSSDRPEVGNLVHSLEHGYTIAWYDDTLAEDTAALASLETIATDYMANRERFIAAPWREEDGAAFPEGRHVALVRWSADADDPTDQTKHRGNWMYCGGVDRKAISTFFDTWPNEESPEPGLP</sequence>
<feature type="chain" id="PRO_5017924000" evidence="2">
    <location>
        <begin position="31"/>
        <end position="217"/>
    </location>
</feature>
<dbReference type="OrthoDB" id="9809840at2"/>
<dbReference type="PROSITE" id="PS51257">
    <property type="entry name" value="PROKAR_LIPOPROTEIN"/>
    <property type="match status" value="1"/>
</dbReference>
<dbReference type="RefSeq" id="WP_123228242.1">
    <property type="nucleotide sequence ID" value="NZ_RJSE01000007.1"/>
</dbReference>
<dbReference type="AlphaFoldDB" id="A0A3N0CHM0"/>
<feature type="compositionally biased region" description="Polar residues" evidence="1">
    <location>
        <begin position="64"/>
        <end position="73"/>
    </location>
</feature>
<evidence type="ECO:0000313" key="3">
    <source>
        <dbReference type="EMBL" id="RNL62950.1"/>
    </source>
</evidence>
<name>A0A3N0CHM0_9ACTN</name>
<evidence type="ECO:0000256" key="2">
    <source>
        <dbReference type="SAM" id="SignalP"/>
    </source>
</evidence>
<feature type="region of interest" description="Disordered" evidence="1">
    <location>
        <begin position="60"/>
        <end position="83"/>
    </location>
</feature>
<dbReference type="Proteomes" id="UP000267128">
    <property type="component" value="Unassembled WGS sequence"/>
</dbReference>
<dbReference type="InterPro" id="IPR021454">
    <property type="entry name" value="DUF3105"/>
</dbReference>
<proteinExistence type="predicted"/>
<comment type="caution">
    <text evidence="3">The sequence shown here is derived from an EMBL/GenBank/DDBJ whole genome shotgun (WGS) entry which is preliminary data.</text>
</comment>
<reference evidence="3 4" key="1">
    <citation type="submission" date="2018-11" db="EMBL/GenBank/DDBJ databases">
        <authorList>
            <person name="Li F."/>
        </authorList>
    </citation>
    <scope>NUCLEOTIDE SEQUENCE [LARGE SCALE GENOMIC DNA]</scope>
    <source>
        <strain evidence="3 4">Gsoil 097</strain>
    </source>
</reference>
<gene>
    <name evidence="3" type="ORF">EFK50_14595</name>
</gene>
<accession>A0A3N0CHM0</accession>
<evidence type="ECO:0000256" key="1">
    <source>
        <dbReference type="SAM" id="MobiDB-lite"/>
    </source>
</evidence>
<keyword evidence="4" id="KW-1185">Reference proteome</keyword>
<dbReference type="EMBL" id="RJSE01000007">
    <property type="protein sequence ID" value="RNL62950.1"/>
    <property type="molecule type" value="Genomic_DNA"/>
</dbReference>
<evidence type="ECO:0000313" key="4">
    <source>
        <dbReference type="Proteomes" id="UP000267128"/>
    </source>
</evidence>
<feature type="signal peptide" evidence="2">
    <location>
        <begin position="1"/>
        <end position="30"/>
    </location>
</feature>
<organism evidence="3 4">
    <name type="scientific">Nocardioides marmoriginsengisoli</name>
    <dbReference type="NCBI Taxonomy" id="661483"/>
    <lineage>
        <taxon>Bacteria</taxon>
        <taxon>Bacillati</taxon>
        <taxon>Actinomycetota</taxon>
        <taxon>Actinomycetes</taxon>
        <taxon>Propionibacteriales</taxon>
        <taxon>Nocardioidaceae</taxon>
        <taxon>Nocardioides</taxon>
    </lineage>
</organism>
<protein>
    <submittedName>
        <fullName evidence="3">DUF3105 domain-containing protein</fullName>
    </submittedName>
</protein>
<keyword evidence="2" id="KW-0732">Signal</keyword>